<sequence length="244" mass="27807">MFTNIEYTDMLLVIGECHSNVAEAVRTYANRFPNRRQPSAHVLRRPIQRARDTGRLAPRIEIESGRPRGARVPDIEELVLNIIAADPSRSTRSIAQQITLSQTNVHRIIAEEGLHPYHLSETHALLHTDYPLRQRFCNWLLEQNRQNSQFLQHILWTDEANFSRDGFFNSCNSHVYATENPHATISFHLQDRFSVNVWAGILGIHLLGPVILPYRLNGPVDHAAAQKNHETRGNNVGFVRGESA</sequence>
<protein>
    <submittedName>
        <fullName evidence="1">Uncharacterized protein</fullName>
    </submittedName>
</protein>
<dbReference type="HOGENOM" id="CLU_033666_11_3_1"/>
<dbReference type="OMA" id="NTHATFI"/>
<dbReference type="PANTHER" id="PTHR47326">
    <property type="entry name" value="TRANSPOSABLE ELEMENT TC3 TRANSPOSASE-LIKE PROTEIN"/>
    <property type="match status" value="1"/>
</dbReference>
<proteinExistence type="predicted"/>
<dbReference type="AlphaFoldDB" id="N6TZP7"/>
<accession>N6TZP7</accession>
<organism evidence="1">
    <name type="scientific">Dendroctonus ponderosae</name>
    <name type="common">Mountain pine beetle</name>
    <dbReference type="NCBI Taxonomy" id="77166"/>
    <lineage>
        <taxon>Eukaryota</taxon>
        <taxon>Metazoa</taxon>
        <taxon>Ecdysozoa</taxon>
        <taxon>Arthropoda</taxon>
        <taxon>Hexapoda</taxon>
        <taxon>Insecta</taxon>
        <taxon>Pterygota</taxon>
        <taxon>Neoptera</taxon>
        <taxon>Endopterygota</taxon>
        <taxon>Coleoptera</taxon>
        <taxon>Polyphaga</taxon>
        <taxon>Cucujiformia</taxon>
        <taxon>Curculionidae</taxon>
        <taxon>Scolytinae</taxon>
        <taxon>Dendroctonus</taxon>
    </lineage>
</organism>
<feature type="non-terminal residue" evidence="1">
    <location>
        <position position="1"/>
    </location>
</feature>
<dbReference type="PANTHER" id="PTHR47326:SF1">
    <property type="entry name" value="HTH PSQ-TYPE DOMAIN-CONTAINING PROTEIN"/>
    <property type="match status" value="1"/>
</dbReference>
<name>N6TZP7_DENPD</name>
<dbReference type="InterPro" id="IPR036397">
    <property type="entry name" value="RNaseH_sf"/>
</dbReference>
<dbReference type="GO" id="GO:0003676">
    <property type="term" value="F:nucleic acid binding"/>
    <property type="evidence" value="ECO:0007669"/>
    <property type="project" value="InterPro"/>
</dbReference>
<evidence type="ECO:0000313" key="1">
    <source>
        <dbReference type="EMBL" id="ENN73836.1"/>
    </source>
</evidence>
<gene>
    <name evidence="1" type="ORF">YQE_09564</name>
</gene>
<dbReference type="EMBL" id="KB741109">
    <property type="protein sequence ID" value="ENN73836.1"/>
    <property type="molecule type" value="Genomic_DNA"/>
</dbReference>
<reference evidence="1" key="1">
    <citation type="journal article" date="2013" name="Genome Biol.">
        <title>Draft genome of the mountain pine beetle, Dendroctonus ponderosae Hopkins, a major forest pest.</title>
        <authorList>
            <person name="Keeling C.I."/>
            <person name="Yuen M.M."/>
            <person name="Liao N.Y."/>
            <person name="Docking T.R."/>
            <person name="Chan S.K."/>
            <person name="Taylor G.A."/>
            <person name="Palmquist D.L."/>
            <person name="Jackman S.D."/>
            <person name="Nguyen A."/>
            <person name="Li M."/>
            <person name="Henderson H."/>
            <person name="Janes J.K."/>
            <person name="Zhao Y."/>
            <person name="Pandoh P."/>
            <person name="Moore R."/>
            <person name="Sperling F.A."/>
            <person name="Huber D.P."/>
            <person name="Birol I."/>
            <person name="Jones S.J."/>
            <person name="Bohlmann J."/>
        </authorList>
    </citation>
    <scope>NUCLEOTIDE SEQUENCE</scope>
</reference>
<dbReference type="InterPro" id="IPR032135">
    <property type="entry name" value="DUF4817"/>
</dbReference>
<dbReference type="Gene3D" id="3.30.420.10">
    <property type="entry name" value="Ribonuclease H-like superfamily/Ribonuclease H"/>
    <property type="match status" value="1"/>
</dbReference>
<dbReference type="Pfam" id="PF16087">
    <property type="entry name" value="DUF4817"/>
    <property type="match status" value="1"/>
</dbReference>